<dbReference type="PROSITE" id="PS50109">
    <property type="entry name" value="HIS_KIN"/>
    <property type="match status" value="1"/>
</dbReference>
<evidence type="ECO:0000256" key="4">
    <source>
        <dbReference type="ARBA" id="ARBA00022475"/>
    </source>
</evidence>
<evidence type="ECO:0000256" key="6">
    <source>
        <dbReference type="ARBA" id="ARBA00022679"/>
    </source>
</evidence>
<evidence type="ECO:0000256" key="11">
    <source>
        <dbReference type="ARBA" id="ARBA00022989"/>
    </source>
</evidence>
<dbReference type="InterPro" id="IPR003661">
    <property type="entry name" value="HisK_dim/P_dom"/>
</dbReference>
<accession>A0ABT2TC88</accession>
<dbReference type="PRINTS" id="PR01780">
    <property type="entry name" value="LANTIREGPROT"/>
</dbReference>
<dbReference type="InterPro" id="IPR008358">
    <property type="entry name" value="Sig_transdc_His_kin/Pase_MprB"/>
</dbReference>
<keyword evidence="5" id="KW-0597">Phosphoprotein</keyword>
<evidence type="ECO:0000256" key="8">
    <source>
        <dbReference type="ARBA" id="ARBA00022741"/>
    </source>
</evidence>
<evidence type="ECO:0000313" key="16">
    <source>
        <dbReference type="Proteomes" id="UP001652394"/>
    </source>
</evidence>
<dbReference type="InterPro" id="IPR003594">
    <property type="entry name" value="HATPase_dom"/>
</dbReference>
<evidence type="ECO:0000313" key="15">
    <source>
        <dbReference type="EMBL" id="MCU6747872.1"/>
    </source>
</evidence>
<keyword evidence="9 15" id="KW-0418">Kinase</keyword>
<evidence type="ECO:0000256" key="12">
    <source>
        <dbReference type="ARBA" id="ARBA00023012"/>
    </source>
</evidence>
<dbReference type="Pfam" id="PF02518">
    <property type="entry name" value="HATPase_c"/>
    <property type="match status" value="1"/>
</dbReference>
<comment type="catalytic activity">
    <reaction evidence="1">
        <text>ATP + protein L-histidine = ADP + protein N-phospho-L-histidine.</text>
        <dbReference type="EC" id="2.7.13.3"/>
    </reaction>
</comment>
<dbReference type="SUPFAM" id="SSF47384">
    <property type="entry name" value="Homodimeric domain of signal transducing histidine kinase"/>
    <property type="match status" value="1"/>
</dbReference>
<keyword evidence="13" id="KW-0472">Membrane</keyword>
<dbReference type="Gene3D" id="3.30.565.10">
    <property type="entry name" value="Histidine kinase-like ATPase, C-terminal domain"/>
    <property type="match status" value="1"/>
</dbReference>
<evidence type="ECO:0000256" key="9">
    <source>
        <dbReference type="ARBA" id="ARBA00022777"/>
    </source>
</evidence>
<keyword evidence="6" id="KW-0808">Transferase</keyword>
<dbReference type="PANTHER" id="PTHR45528:SF1">
    <property type="entry name" value="SENSOR HISTIDINE KINASE CPXA"/>
    <property type="match status" value="1"/>
</dbReference>
<comment type="subcellular location">
    <subcellularLocation>
        <location evidence="2">Cell membrane</location>
        <topology evidence="2">Multi-pass membrane protein</topology>
    </subcellularLocation>
</comment>
<feature type="domain" description="Histidine kinase" evidence="14">
    <location>
        <begin position="86"/>
        <end position="275"/>
    </location>
</feature>
<dbReference type="InterPro" id="IPR036890">
    <property type="entry name" value="HATPase_C_sf"/>
</dbReference>
<keyword evidence="10" id="KW-0067">ATP-binding</keyword>
<dbReference type="Pfam" id="PF00512">
    <property type="entry name" value="HisKA"/>
    <property type="match status" value="1"/>
</dbReference>
<dbReference type="Proteomes" id="UP001652394">
    <property type="component" value="Unassembled WGS sequence"/>
</dbReference>
<dbReference type="GO" id="GO:0016301">
    <property type="term" value="F:kinase activity"/>
    <property type="evidence" value="ECO:0007669"/>
    <property type="project" value="UniProtKB-KW"/>
</dbReference>
<evidence type="ECO:0000256" key="5">
    <source>
        <dbReference type="ARBA" id="ARBA00022553"/>
    </source>
</evidence>
<evidence type="ECO:0000259" key="14">
    <source>
        <dbReference type="PROSITE" id="PS50109"/>
    </source>
</evidence>
<keyword evidence="8" id="KW-0547">Nucleotide-binding</keyword>
<comment type="caution">
    <text evidence="15">The sequence shown here is derived from an EMBL/GenBank/DDBJ whole genome shotgun (WGS) entry which is preliminary data.</text>
</comment>
<keyword evidence="12" id="KW-0902">Two-component regulatory system</keyword>
<protein>
    <recommendedName>
        <fullName evidence="3">histidine kinase</fullName>
        <ecNumber evidence="3">2.7.13.3</ecNumber>
    </recommendedName>
</protein>
<evidence type="ECO:0000256" key="13">
    <source>
        <dbReference type="ARBA" id="ARBA00023136"/>
    </source>
</evidence>
<dbReference type="InterPro" id="IPR050398">
    <property type="entry name" value="HssS/ArlS-like"/>
</dbReference>
<keyword evidence="4" id="KW-1003">Cell membrane</keyword>
<dbReference type="RefSeq" id="WP_059068871.1">
    <property type="nucleotide sequence ID" value="NZ_JAOQJX010000013.1"/>
</dbReference>
<keyword evidence="11" id="KW-1133">Transmembrane helix</keyword>
<keyword evidence="7" id="KW-0812">Transmembrane</keyword>
<sequence length="299" mass="33803">MLLILILSLLSLLLLFDLLRIRLQLKRWAEEIEETETGSNLRLSLSVRTPSLKRLCRAFNARLSQEQKAYIQQQTAGKDLKYTISCISHDIRTPLTGVSGYVELLNQTTDKEKAAHYIQIIQKRLQDLESLLDELFLYTKLTQEEYVPDLKSVAPYPILCDLLASFYDRIASAGFRLNLHYPQEALTVCGNEDSIRRIFSNLLKNALAYGTDTISIDQKGTSITFSNSLPKGTKIDTDRLFERFYRADAARHSTGSGLGLSIVEHLTRKMGGQVSAYLCENTLHITVSFCPKPLPAIKK</sequence>
<name>A0ABT2TC88_9FIRM</name>
<evidence type="ECO:0000256" key="10">
    <source>
        <dbReference type="ARBA" id="ARBA00022840"/>
    </source>
</evidence>
<dbReference type="InterPro" id="IPR005467">
    <property type="entry name" value="His_kinase_dom"/>
</dbReference>
<dbReference type="CDD" id="cd00082">
    <property type="entry name" value="HisKA"/>
    <property type="match status" value="1"/>
</dbReference>
<dbReference type="PANTHER" id="PTHR45528">
    <property type="entry name" value="SENSOR HISTIDINE KINASE CPXA"/>
    <property type="match status" value="1"/>
</dbReference>
<dbReference type="SMART" id="SM00387">
    <property type="entry name" value="HATPase_c"/>
    <property type="match status" value="1"/>
</dbReference>
<dbReference type="SMART" id="SM00388">
    <property type="entry name" value="HisKA"/>
    <property type="match status" value="1"/>
</dbReference>
<evidence type="ECO:0000256" key="7">
    <source>
        <dbReference type="ARBA" id="ARBA00022692"/>
    </source>
</evidence>
<evidence type="ECO:0000256" key="1">
    <source>
        <dbReference type="ARBA" id="ARBA00000085"/>
    </source>
</evidence>
<dbReference type="EMBL" id="JAOQJX010000013">
    <property type="protein sequence ID" value="MCU6747872.1"/>
    <property type="molecule type" value="Genomic_DNA"/>
</dbReference>
<reference evidence="15 16" key="1">
    <citation type="journal article" date="2021" name="ISME Commun">
        <title>Automated analysis of genomic sequences facilitates high-throughput and comprehensive description of bacteria.</title>
        <authorList>
            <person name="Hitch T.C.A."/>
        </authorList>
    </citation>
    <scope>NUCLEOTIDE SEQUENCE [LARGE SCALE GENOMIC DNA]</scope>
    <source>
        <strain evidence="15 16">H2_18</strain>
    </source>
</reference>
<dbReference type="SUPFAM" id="SSF55874">
    <property type="entry name" value="ATPase domain of HSP90 chaperone/DNA topoisomerase II/histidine kinase"/>
    <property type="match status" value="1"/>
</dbReference>
<dbReference type="EC" id="2.7.13.3" evidence="3"/>
<dbReference type="InterPro" id="IPR036097">
    <property type="entry name" value="HisK_dim/P_sf"/>
</dbReference>
<keyword evidence="16" id="KW-1185">Reference proteome</keyword>
<proteinExistence type="predicted"/>
<dbReference type="Gene3D" id="1.10.287.130">
    <property type="match status" value="1"/>
</dbReference>
<evidence type="ECO:0000256" key="3">
    <source>
        <dbReference type="ARBA" id="ARBA00012438"/>
    </source>
</evidence>
<organism evidence="15 16">
    <name type="scientific">Faecalicatena acetigenes</name>
    <dbReference type="NCBI Taxonomy" id="2981790"/>
    <lineage>
        <taxon>Bacteria</taxon>
        <taxon>Bacillati</taxon>
        <taxon>Bacillota</taxon>
        <taxon>Clostridia</taxon>
        <taxon>Lachnospirales</taxon>
        <taxon>Lachnospiraceae</taxon>
        <taxon>Faecalicatena</taxon>
    </lineage>
</organism>
<evidence type="ECO:0000256" key="2">
    <source>
        <dbReference type="ARBA" id="ARBA00004651"/>
    </source>
</evidence>
<gene>
    <name evidence="15" type="ORF">OCV51_09440</name>
</gene>